<feature type="region of interest" description="Disordered" evidence="1">
    <location>
        <begin position="40"/>
        <end position="59"/>
    </location>
</feature>
<organism evidence="2 3">
    <name type="scientific">Trachymyrmex cornetzi</name>
    <dbReference type="NCBI Taxonomy" id="471704"/>
    <lineage>
        <taxon>Eukaryota</taxon>
        <taxon>Metazoa</taxon>
        <taxon>Ecdysozoa</taxon>
        <taxon>Arthropoda</taxon>
        <taxon>Hexapoda</taxon>
        <taxon>Insecta</taxon>
        <taxon>Pterygota</taxon>
        <taxon>Neoptera</taxon>
        <taxon>Endopterygota</taxon>
        <taxon>Hymenoptera</taxon>
        <taxon>Apocrita</taxon>
        <taxon>Aculeata</taxon>
        <taxon>Formicoidea</taxon>
        <taxon>Formicidae</taxon>
        <taxon>Myrmicinae</taxon>
        <taxon>Trachymyrmex</taxon>
    </lineage>
</organism>
<evidence type="ECO:0000313" key="2">
    <source>
        <dbReference type="EMBL" id="KYN10647.1"/>
    </source>
</evidence>
<reference evidence="2 3" key="1">
    <citation type="submission" date="2015-09" db="EMBL/GenBank/DDBJ databases">
        <title>Trachymyrmex cornetzi WGS genome.</title>
        <authorList>
            <person name="Nygaard S."/>
            <person name="Hu H."/>
            <person name="Boomsma J."/>
            <person name="Zhang G."/>
        </authorList>
    </citation>
    <scope>NUCLEOTIDE SEQUENCE [LARGE SCALE GENOMIC DNA]</scope>
    <source>
        <strain evidence="2">Tcor2-1</strain>
        <tissue evidence="2">Whole body</tissue>
    </source>
</reference>
<accession>A0A195DCT7</accession>
<dbReference type="EMBL" id="KQ980989">
    <property type="protein sequence ID" value="KYN10647.1"/>
    <property type="molecule type" value="Genomic_DNA"/>
</dbReference>
<dbReference type="Proteomes" id="UP000078492">
    <property type="component" value="Unassembled WGS sequence"/>
</dbReference>
<gene>
    <name evidence="2" type="ORF">ALC57_17253</name>
</gene>
<sequence>MINGAERCRDYSASEQFDEGFGLDSGREMCRSGISPGYNWMEGKRGGGSEPAALPSRAH</sequence>
<protein>
    <submittedName>
        <fullName evidence="2">Uncharacterized protein</fullName>
    </submittedName>
</protein>
<name>A0A195DCT7_9HYME</name>
<dbReference type="AlphaFoldDB" id="A0A195DCT7"/>
<evidence type="ECO:0000313" key="3">
    <source>
        <dbReference type="Proteomes" id="UP000078492"/>
    </source>
</evidence>
<keyword evidence="3" id="KW-1185">Reference proteome</keyword>
<proteinExistence type="predicted"/>
<evidence type="ECO:0000256" key="1">
    <source>
        <dbReference type="SAM" id="MobiDB-lite"/>
    </source>
</evidence>